<keyword evidence="3" id="KW-1185">Reference proteome</keyword>
<proteinExistence type="predicted"/>
<accession>A0A267MNR1</accession>
<feature type="domain" description="Endospore appendages core" evidence="1">
    <location>
        <begin position="11"/>
        <end position="120"/>
    </location>
</feature>
<reference evidence="2 3" key="1">
    <citation type="submission" date="2017-06" db="EMBL/GenBank/DDBJ databases">
        <title>Draft genome sequence of anaerobic fermentative bacterium Anaeromicrobium sediminis DY2726D isolated from West Pacific Ocean sediments.</title>
        <authorList>
            <person name="Zeng X."/>
        </authorList>
    </citation>
    <scope>NUCLEOTIDE SEQUENCE [LARGE SCALE GENOMIC DNA]</scope>
    <source>
        <strain evidence="2 3">DY2726D</strain>
    </source>
</reference>
<dbReference type="EMBL" id="NIBG01000002">
    <property type="protein sequence ID" value="PAB60558.1"/>
    <property type="molecule type" value="Genomic_DNA"/>
</dbReference>
<comment type="caution">
    <text evidence="2">The sequence shown here is derived from an EMBL/GenBank/DDBJ whole genome shotgun (WGS) entry which is preliminary data.</text>
</comment>
<sequence>MNSYCEQSCICCSDKVIDKDCFEQCYTFSSLDSTFNSAQILWEADGVSNPSGTLALEVTAISPAAATIALFLNGEMTAVDTLDLDDSVVITSNDLDEISIAAGQDDVEVTVDLCVDVSYQCC</sequence>
<evidence type="ECO:0000313" key="2">
    <source>
        <dbReference type="EMBL" id="PAB60558.1"/>
    </source>
</evidence>
<evidence type="ECO:0000259" key="1">
    <source>
        <dbReference type="Pfam" id="PF13157"/>
    </source>
</evidence>
<evidence type="ECO:0000313" key="3">
    <source>
        <dbReference type="Proteomes" id="UP000216024"/>
    </source>
</evidence>
<dbReference type="OrthoDB" id="2971064at2"/>
<dbReference type="Proteomes" id="UP000216024">
    <property type="component" value="Unassembled WGS sequence"/>
</dbReference>
<name>A0A267MNR1_9FIRM</name>
<protein>
    <recommendedName>
        <fullName evidence="1">Endospore appendages core domain-containing protein</fullName>
    </recommendedName>
</protein>
<dbReference type="RefSeq" id="WP_095130920.1">
    <property type="nucleotide sequence ID" value="NZ_NIBG01000002.1"/>
</dbReference>
<dbReference type="InterPro" id="IPR025055">
    <property type="entry name" value="Ena_core"/>
</dbReference>
<gene>
    <name evidence="2" type="ORF">CCE28_03165</name>
</gene>
<dbReference type="Pfam" id="PF13157">
    <property type="entry name" value="Enas"/>
    <property type="match status" value="1"/>
</dbReference>
<organism evidence="2 3">
    <name type="scientific">Anaeromicrobium sediminis</name>
    <dbReference type="NCBI Taxonomy" id="1478221"/>
    <lineage>
        <taxon>Bacteria</taxon>
        <taxon>Bacillati</taxon>
        <taxon>Bacillota</taxon>
        <taxon>Clostridia</taxon>
        <taxon>Peptostreptococcales</taxon>
        <taxon>Thermotaleaceae</taxon>
        <taxon>Anaeromicrobium</taxon>
    </lineage>
</organism>
<dbReference type="AlphaFoldDB" id="A0A267MNR1"/>